<feature type="region of interest" description="Disordered" evidence="1">
    <location>
        <begin position="39"/>
        <end position="60"/>
    </location>
</feature>
<evidence type="ECO:0000313" key="2">
    <source>
        <dbReference type="EMBL" id="MBX14112.1"/>
    </source>
</evidence>
<protein>
    <submittedName>
        <fullName evidence="2">Uncharacterized protein</fullName>
    </submittedName>
</protein>
<proteinExistence type="predicted"/>
<organism evidence="2">
    <name type="scientific">Rhizophora mucronata</name>
    <name type="common">Asiatic mangrove</name>
    <dbReference type="NCBI Taxonomy" id="61149"/>
    <lineage>
        <taxon>Eukaryota</taxon>
        <taxon>Viridiplantae</taxon>
        <taxon>Streptophyta</taxon>
        <taxon>Embryophyta</taxon>
        <taxon>Tracheophyta</taxon>
        <taxon>Spermatophyta</taxon>
        <taxon>Magnoliopsida</taxon>
        <taxon>eudicotyledons</taxon>
        <taxon>Gunneridae</taxon>
        <taxon>Pentapetalae</taxon>
        <taxon>rosids</taxon>
        <taxon>fabids</taxon>
        <taxon>Malpighiales</taxon>
        <taxon>Rhizophoraceae</taxon>
        <taxon>Rhizophora</taxon>
    </lineage>
</organism>
<evidence type="ECO:0000256" key="1">
    <source>
        <dbReference type="SAM" id="MobiDB-lite"/>
    </source>
</evidence>
<reference evidence="2" key="1">
    <citation type="submission" date="2018-02" db="EMBL/GenBank/DDBJ databases">
        <title>Rhizophora mucronata_Transcriptome.</title>
        <authorList>
            <person name="Meera S.P."/>
            <person name="Sreeshan A."/>
            <person name="Augustine A."/>
        </authorList>
    </citation>
    <scope>NUCLEOTIDE SEQUENCE</scope>
    <source>
        <tissue evidence="2">Leaf</tissue>
    </source>
</reference>
<accession>A0A2P2L807</accession>
<dbReference type="EMBL" id="GGEC01033628">
    <property type="protein sequence ID" value="MBX14112.1"/>
    <property type="molecule type" value="Transcribed_RNA"/>
</dbReference>
<feature type="compositionally biased region" description="Basic residues" evidence="1">
    <location>
        <begin position="106"/>
        <end position="121"/>
    </location>
</feature>
<feature type="region of interest" description="Disordered" evidence="1">
    <location>
        <begin position="102"/>
        <end position="123"/>
    </location>
</feature>
<name>A0A2P2L807_RHIMU</name>
<dbReference type="AlphaFoldDB" id="A0A2P2L807"/>
<sequence length="208" mass="24548">MPPVGRRDLIPKKKTKTCSSFQGLFGKVVCNRTTKMVSRTPPLKTHDKRTPKTGMRIPTPKQHRTHFMDWKTAVASTKTLIVMQVFEIDVNKKRWARVIQSSSNHQRIRIQRPPSQKKKKQTKEVVKNDNFKTLYKRLSRLTRFFSSTGTIVRHNLTWFFGRRTFCTIIIIIFLTKTHLDHHRPPTVFCAVEVEQRLKKHARLYDVLR</sequence>